<dbReference type="KEGG" id="hhy:Halhy_5825"/>
<dbReference type="PANTHER" id="PTHR36558:SF1">
    <property type="entry name" value="RESTRICTION ENDONUCLEASE DOMAIN-CONTAINING PROTEIN-RELATED"/>
    <property type="match status" value="1"/>
</dbReference>
<dbReference type="eggNOG" id="COG4636">
    <property type="taxonomic scope" value="Bacteria"/>
</dbReference>
<gene>
    <name evidence="2" type="ordered locus">Halhy_5825</name>
</gene>
<dbReference type="Proteomes" id="UP000008461">
    <property type="component" value="Chromosome"/>
</dbReference>
<feature type="domain" description="Putative restriction endonuclease" evidence="1">
    <location>
        <begin position="12"/>
        <end position="176"/>
    </location>
</feature>
<sequence>MTITASKTFTIEEYLELEERSLTKHEYHNGKILEMAGGTTVHNQLGGKIITQLNIAVDSAEKTFLVYTSDMKIWIDNFKRFVYPDAVTIAIKPEYYDNRRDIITNPLLIVEVSSAGTETYDRNGKFDLYRTLPSLQEYLIVSQEMHHVSRYFREAPDLWRTSDYFKLDEMIPLQSMGVEIPMLGIYRGVELD</sequence>
<name>F4KY23_HALH1</name>
<dbReference type="CDD" id="cd06260">
    <property type="entry name" value="DUF820-like"/>
    <property type="match status" value="1"/>
</dbReference>
<dbReference type="Pfam" id="PF05685">
    <property type="entry name" value="Uma2"/>
    <property type="match status" value="1"/>
</dbReference>
<dbReference type="Gene3D" id="3.90.1570.10">
    <property type="entry name" value="tt1808, chain A"/>
    <property type="match status" value="1"/>
</dbReference>
<dbReference type="InterPro" id="IPR012296">
    <property type="entry name" value="Nuclease_put_TT1808"/>
</dbReference>
<dbReference type="STRING" id="760192.Halhy_5825"/>
<protein>
    <recommendedName>
        <fullName evidence="1">Putative restriction endonuclease domain-containing protein</fullName>
    </recommendedName>
</protein>
<dbReference type="RefSeq" id="WP_013768176.1">
    <property type="nucleotide sequence ID" value="NC_015510.1"/>
</dbReference>
<dbReference type="SUPFAM" id="SSF52980">
    <property type="entry name" value="Restriction endonuclease-like"/>
    <property type="match status" value="1"/>
</dbReference>
<dbReference type="InterPro" id="IPR008538">
    <property type="entry name" value="Uma2"/>
</dbReference>
<evidence type="ECO:0000313" key="3">
    <source>
        <dbReference type="Proteomes" id="UP000008461"/>
    </source>
</evidence>
<accession>F4KY23</accession>
<reference evidence="2 3" key="1">
    <citation type="journal article" date="2011" name="Stand. Genomic Sci.">
        <title>Complete genome sequence of Haliscomenobacter hydrossis type strain (O).</title>
        <authorList>
            <consortium name="US DOE Joint Genome Institute (JGI-PGF)"/>
            <person name="Daligault H."/>
            <person name="Lapidus A."/>
            <person name="Zeytun A."/>
            <person name="Nolan M."/>
            <person name="Lucas S."/>
            <person name="Del Rio T.G."/>
            <person name="Tice H."/>
            <person name="Cheng J.F."/>
            <person name="Tapia R."/>
            <person name="Han C."/>
            <person name="Goodwin L."/>
            <person name="Pitluck S."/>
            <person name="Liolios K."/>
            <person name="Pagani I."/>
            <person name="Ivanova N."/>
            <person name="Huntemann M."/>
            <person name="Mavromatis K."/>
            <person name="Mikhailova N."/>
            <person name="Pati A."/>
            <person name="Chen A."/>
            <person name="Palaniappan K."/>
            <person name="Land M."/>
            <person name="Hauser L."/>
            <person name="Brambilla E.M."/>
            <person name="Rohde M."/>
            <person name="Verbarg S."/>
            <person name="Goker M."/>
            <person name="Bristow J."/>
            <person name="Eisen J.A."/>
            <person name="Markowitz V."/>
            <person name="Hugenholtz P."/>
            <person name="Kyrpides N.C."/>
            <person name="Klenk H.P."/>
            <person name="Woyke T."/>
        </authorList>
    </citation>
    <scope>NUCLEOTIDE SEQUENCE [LARGE SCALE GENOMIC DNA]</scope>
    <source>
        <strain evidence="3">ATCC 27775 / DSM 1100 / LMG 10767 / O</strain>
    </source>
</reference>
<evidence type="ECO:0000313" key="2">
    <source>
        <dbReference type="EMBL" id="AEE53648.1"/>
    </source>
</evidence>
<dbReference type="InterPro" id="IPR011335">
    <property type="entry name" value="Restrct_endonuc-II-like"/>
</dbReference>
<dbReference type="HOGENOM" id="CLU_076312_6_0_10"/>
<dbReference type="PANTHER" id="PTHR36558">
    <property type="entry name" value="GLR1098 PROTEIN"/>
    <property type="match status" value="1"/>
</dbReference>
<keyword evidence="3" id="KW-1185">Reference proteome</keyword>
<dbReference type="EMBL" id="CP002691">
    <property type="protein sequence ID" value="AEE53648.1"/>
    <property type="molecule type" value="Genomic_DNA"/>
</dbReference>
<dbReference type="AlphaFoldDB" id="F4KY23"/>
<proteinExistence type="predicted"/>
<dbReference type="OrthoDB" id="946366at2"/>
<organism evidence="2 3">
    <name type="scientific">Haliscomenobacter hydrossis (strain ATCC 27775 / DSM 1100 / LMG 10767 / O)</name>
    <dbReference type="NCBI Taxonomy" id="760192"/>
    <lineage>
        <taxon>Bacteria</taxon>
        <taxon>Pseudomonadati</taxon>
        <taxon>Bacteroidota</taxon>
        <taxon>Saprospiria</taxon>
        <taxon>Saprospirales</taxon>
        <taxon>Haliscomenobacteraceae</taxon>
        <taxon>Haliscomenobacter</taxon>
    </lineage>
</organism>
<reference key="2">
    <citation type="submission" date="2011-04" db="EMBL/GenBank/DDBJ databases">
        <title>Complete sequence of chromosome of Haliscomenobacter hydrossis DSM 1100.</title>
        <authorList>
            <consortium name="US DOE Joint Genome Institute (JGI-PGF)"/>
            <person name="Lucas S."/>
            <person name="Han J."/>
            <person name="Lapidus A."/>
            <person name="Bruce D."/>
            <person name="Goodwin L."/>
            <person name="Pitluck S."/>
            <person name="Peters L."/>
            <person name="Kyrpides N."/>
            <person name="Mavromatis K."/>
            <person name="Ivanova N."/>
            <person name="Ovchinnikova G."/>
            <person name="Pagani I."/>
            <person name="Daligault H."/>
            <person name="Detter J.C."/>
            <person name="Han C."/>
            <person name="Land M."/>
            <person name="Hauser L."/>
            <person name="Markowitz V."/>
            <person name="Cheng J.-F."/>
            <person name="Hugenholtz P."/>
            <person name="Woyke T."/>
            <person name="Wu D."/>
            <person name="Verbarg S."/>
            <person name="Frueling A."/>
            <person name="Brambilla E."/>
            <person name="Klenk H.-P."/>
            <person name="Eisen J.A."/>
        </authorList>
    </citation>
    <scope>NUCLEOTIDE SEQUENCE</scope>
    <source>
        <strain>DSM 1100</strain>
    </source>
</reference>
<evidence type="ECO:0000259" key="1">
    <source>
        <dbReference type="Pfam" id="PF05685"/>
    </source>
</evidence>